<dbReference type="Pfam" id="PF02866">
    <property type="entry name" value="Ldh_1_C"/>
    <property type="match status" value="1"/>
</dbReference>
<keyword evidence="6" id="KW-0520">NAD</keyword>
<evidence type="ECO:0000259" key="9">
    <source>
        <dbReference type="Pfam" id="PF00056"/>
    </source>
</evidence>
<organism evidence="11">
    <name type="scientific">Diabrotica virgifera virgifera</name>
    <name type="common">western corn rootworm</name>
    <dbReference type="NCBI Taxonomy" id="50390"/>
    <lineage>
        <taxon>Eukaryota</taxon>
        <taxon>Metazoa</taxon>
        <taxon>Ecdysozoa</taxon>
        <taxon>Arthropoda</taxon>
        <taxon>Hexapoda</taxon>
        <taxon>Insecta</taxon>
        <taxon>Pterygota</taxon>
        <taxon>Neoptera</taxon>
        <taxon>Endopterygota</taxon>
        <taxon>Coleoptera</taxon>
        <taxon>Polyphaga</taxon>
        <taxon>Cucujiformia</taxon>
        <taxon>Chrysomeloidea</taxon>
        <taxon>Chrysomelidae</taxon>
        <taxon>Galerucinae</taxon>
        <taxon>Diabroticina</taxon>
        <taxon>Diabroticites</taxon>
        <taxon>Diabrotica</taxon>
    </lineage>
</organism>
<reference evidence="11" key="1">
    <citation type="submission" date="2025-08" db="UniProtKB">
        <authorList>
            <consortium name="RefSeq"/>
        </authorList>
    </citation>
    <scope>IDENTIFICATION</scope>
    <source>
        <tissue evidence="11">Whole insect</tissue>
    </source>
</reference>
<name>A0A6P7F7D2_DIAVI</name>
<dbReference type="PIRSF" id="PIRSF000102">
    <property type="entry name" value="Lac_mal_DH"/>
    <property type="match status" value="1"/>
</dbReference>
<evidence type="ECO:0000256" key="2">
    <source>
        <dbReference type="ARBA" id="ARBA00012995"/>
    </source>
</evidence>
<dbReference type="SUPFAM" id="SSF51735">
    <property type="entry name" value="NAD(P)-binding Rossmann-fold domains"/>
    <property type="match status" value="1"/>
</dbReference>
<dbReference type="AlphaFoldDB" id="A0A6P7F7D2"/>
<sequence>MFIKTLNALCKCTSYIRTIKNYSSSSTAMKVTVIGAAGKVAQPLCLLLKQSPLIDELCIHDIGHTAALAAELNHVDTNCKVVAFSGTSEYGKALHSFLAIATNPINSLIPMTCEILKKRGAYNPNSVFGVTTLDTVRANTFAARVLGLEPECVMVPVIGGNTEDTMVPVLSSTKPSPEYTTEEIESITATVRKAKENMLKLKPPVNGHFVSAFACARLVISLVKAIRGHPDVIECAYVPSKAHPNVNYLSTPLLLGPSGIAKNLGIPKLSEFESCLLDNAVMYLRNDIQRGEKFVGALHTPECDPCDVMIPRCPKNWCDFQKEERNKCK</sequence>
<dbReference type="InterPro" id="IPR036291">
    <property type="entry name" value="NAD(P)-bd_dom_sf"/>
</dbReference>
<dbReference type="InterPro" id="IPR001557">
    <property type="entry name" value="L-lactate/malate_DH"/>
</dbReference>
<dbReference type="InterPro" id="IPR001236">
    <property type="entry name" value="Lactate/malate_DH_N"/>
</dbReference>
<accession>A0A6P7F7D2</accession>
<dbReference type="InterPro" id="IPR022383">
    <property type="entry name" value="Lactate/malate_DH_C"/>
</dbReference>
<dbReference type="PANTHER" id="PTHR11540:SF16">
    <property type="entry name" value="MALATE DEHYDROGENASE, MITOCHONDRIAL"/>
    <property type="match status" value="1"/>
</dbReference>
<dbReference type="Gene3D" id="3.40.50.720">
    <property type="entry name" value="NAD(P)-binding Rossmann-like Domain"/>
    <property type="match status" value="2"/>
</dbReference>
<dbReference type="SUPFAM" id="SSF56327">
    <property type="entry name" value="LDH C-terminal domain-like"/>
    <property type="match status" value="1"/>
</dbReference>
<evidence type="ECO:0000256" key="3">
    <source>
        <dbReference type="ARBA" id="ARBA00016075"/>
    </source>
</evidence>
<dbReference type="PANTHER" id="PTHR11540">
    <property type="entry name" value="MALATE AND LACTATE DEHYDROGENASE"/>
    <property type="match status" value="1"/>
</dbReference>
<dbReference type="Pfam" id="PF00056">
    <property type="entry name" value="Ldh_1_N"/>
    <property type="match status" value="1"/>
</dbReference>
<keyword evidence="5 8" id="KW-0560">Oxidoreductase</keyword>
<evidence type="ECO:0000256" key="7">
    <source>
        <dbReference type="ARBA" id="ARBA00048313"/>
    </source>
</evidence>
<dbReference type="OrthoDB" id="755699at2759"/>
<gene>
    <name evidence="11" type="primary">LOC114325454</name>
</gene>
<evidence type="ECO:0000313" key="11">
    <source>
        <dbReference type="RefSeq" id="XP_028129345.1"/>
    </source>
</evidence>
<dbReference type="GO" id="GO:0006099">
    <property type="term" value="P:tricarboxylic acid cycle"/>
    <property type="evidence" value="ECO:0007669"/>
    <property type="project" value="UniProtKB-KW"/>
</dbReference>
<evidence type="ECO:0000256" key="6">
    <source>
        <dbReference type="ARBA" id="ARBA00023027"/>
    </source>
</evidence>
<evidence type="ECO:0000256" key="8">
    <source>
        <dbReference type="RuleBase" id="RU003369"/>
    </source>
</evidence>
<comment type="similarity">
    <text evidence="8">Belongs to the LDH/MDH superfamily.</text>
</comment>
<dbReference type="InterPro" id="IPR015955">
    <property type="entry name" value="Lactate_DH/Glyco_Ohase_4_C"/>
</dbReference>
<comment type="subunit">
    <text evidence="1">Homodimer.</text>
</comment>
<dbReference type="GO" id="GO:0030060">
    <property type="term" value="F:L-malate dehydrogenase (NAD+) activity"/>
    <property type="evidence" value="ECO:0007669"/>
    <property type="project" value="UniProtKB-EC"/>
</dbReference>
<protein>
    <recommendedName>
        <fullName evidence="3">Malate dehydrogenase, mitochondrial</fullName>
        <ecNumber evidence="2">1.1.1.37</ecNumber>
    </recommendedName>
</protein>
<dbReference type="Gene3D" id="3.90.110.10">
    <property type="entry name" value="Lactate dehydrogenase/glycoside hydrolase, family 4, C-terminal"/>
    <property type="match status" value="1"/>
</dbReference>
<comment type="catalytic activity">
    <reaction evidence="7">
        <text>(S)-malate + NAD(+) = oxaloacetate + NADH + H(+)</text>
        <dbReference type="Rhea" id="RHEA:21432"/>
        <dbReference type="ChEBI" id="CHEBI:15378"/>
        <dbReference type="ChEBI" id="CHEBI:15589"/>
        <dbReference type="ChEBI" id="CHEBI:16452"/>
        <dbReference type="ChEBI" id="CHEBI:57540"/>
        <dbReference type="ChEBI" id="CHEBI:57945"/>
        <dbReference type="EC" id="1.1.1.37"/>
    </reaction>
</comment>
<evidence type="ECO:0000256" key="5">
    <source>
        <dbReference type="ARBA" id="ARBA00023002"/>
    </source>
</evidence>
<evidence type="ECO:0000256" key="1">
    <source>
        <dbReference type="ARBA" id="ARBA00011738"/>
    </source>
</evidence>
<feature type="domain" description="Lactate/malate dehydrogenase N-terminal" evidence="9">
    <location>
        <begin position="29"/>
        <end position="90"/>
    </location>
</feature>
<dbReference type="GO" id="GO:0019752">
    <property type="term" value="P:carboxylic acid metabolic process"/>
    <property type="evidence" value="ECO:0007669"/>
    <property type="project" value="InterPro"/>
</dbReference>
<feature type="domain" description="Lactate/malate dehydrogenase C-terminal" evidence="10">
    <location>
        <begin position="131"/>
        <end position="295"/>
    </location>
</feature>
<keyword evidence="4" id="KW-0816">Tricarboxylic acid cycle</keyword>
<dbReference type="EC" id="1.1.1.37" evidence="2"/>
<evidence type="ECO:0000259" key="10">
    <source>
        <dbReference type="Pfam" id="PF02866"/>
    </source>
</evidence>
<proteinExistence type="inferred from homology"/>
<dbReference type="RefSeq" id="XP_028129345.1">
    <property type="nucleotide sequence ID" value="XM_028273544.1"/>
</dbReference>
<dbReference type="FunFam" id="3.90.110.10:FF:000009">
    <property type="entry name" value="Malate dehydrogenase"/>
    <property type="match status" value="1"/>
</dbReference>
<dbReference type="GO" id="GO:0005739">
    <property type="term" value="C:mitochondrion"/>
    <property type="evidence" value="ECO:0007669"/>
    <property type="project" value="TreeGrafter"/>
</dbReference>
<evidence type="ECO:0000256" key="4">
    <source>
        <dbReference type="ARBA" id="ARBA00022532"/>
    </source>
</evidence>